<dbReference type="InterPro" id="IPR029044">
    <property type="entry name" value="Nucleotide-diphossugar_trans"/>
</dbReference>
<feature type="transmembrane region" description="Helical" evidence="1">
    <location>
        <begin position="222"/>
        <end position="242"/>
    </location>
</feature>
<proteinExistence type="predicted"/>
<keyword evidence="1" id="KW-0812">Transmembrane</keyword>
<evidence type="ECO:0000259" key="2">
    <source>
        <dbReference type="Pfam" id="PF00535"/>
    </source>
</evidence>
<accession>A0A2H0YVI3</accession>
<keyword evidence="1" id="KW-1133">Transmembrane helix</keyword>
<reference evidence="3 4" key="1">
    <citation type="submission" date="2017-09" db="EMBL/GenBank/DDBJ databases">
        <title>Depth-based differentiation of microbial function through sediment-hosted aquifers and enrichment of novel symbionts in the deep terrestrial subsurface.</title>
        <authorList>
            <person name="Probst A.J."/>
            <person name="Ladd B."/>
            <person name="Jarett J.K."/>
            <person name="Geller-Mcgrath D.E."/>
            <person name="Sieber C.M."/>
            <person name="Emerson J.B."/>
            <person name="Anantharaman K."/>
            <person name="Thomas B.C."/>
            <person name="Malmstrom R."/>
            <person name="Stieglmeier M."/>
            <person name="Klingl A."/>
            <person name="Woyke T."/>
            <person name="Ryan C.M."/>
            <person name="Banfield J.F."/>
        </authorList>
    </citation>
    <scope>NUCLEOTIDE SEQUENCE [LARGE SCALE GENOMIC DNA]</scope>
    <source>
        <strain evidence="3">CG08_land_8_20_14_0_20_40_16</strain>
    </source>
</reference>
<dbReference type="Gene3D" id="3.90.550.10">
    <property type="entry name" value="Spore Coat Polysaccharide Biosynthesis Protein SpsA, Chain A"/>
    <property type="match status" value="1"/>
</dbReference>
<keyword evidence="1" id="KW-0472">Membrane</keyword>
<dbReference type="AlphaFoldDB" id="A0A2H0YVI3"/>
<protein>
    <recommendedName>
        <fullName evidence="2">Glycosyltransferase 2-like domain-containing protein</fullName>
    </recommendedName>
</protein>
<organism evidence="3 4">
    <name type="scientific">Candidatus Kerfeldbacteria bacterium CG08_land_8_20_14_0_20_40_16</name>
    <dbReference type="NCBI Taxonomy" id="2014244"/>
    <lineage>
        <taxon>Bacteria</taxon>
        <taxon>Candidatus Kerfeldiibacteriota</taxon>
    </lineage>
</organism>
<dbReference type="CDD" id="cd00761">
    <property type="entry name" value="Glyco_tranf_GTA_type"/>
    <property type="match status" value="1"/>
</dbReference>
<dbReference type="Pfam" id="PF00535">
    <property type="entry name" value="Glycos_transf_2"/>
    <property type="match status" value="1"/>
</dbReference>
<comment type="caution">
    <text evidence="3">The sequence shown here is derived from an EMBL/GenBank/DDBJ whole genome shotgun (WGS) entry which is preliminary data.</text>
</comment>
<dbReference type="PANTHER" id="PTHR22916">
    <property type="entry name" value="GLYCOSYLTRANSFERASE"/>
    <property type="match status" value="1"/>
</dbReference>
<dbReference type="Proteomes" id="UP000231542">
    <property type="component" value="Unassembled WGS sequence"/>
</dbReference>
<evidence type="ECO:0000313" key="4">
    <source>
        <dbReference type="Proteomes" id="UP000231542"/>
    </source>
</evidence>
<dbReference type="InterPro" id="IPR001173">
    <property type="entry name" value="Glyco_trans_2-like"/>
</dbReference>
<gene>
    <name evidence="3" type="ORF">COT24_04530</name>
</gene>
<name>A0A2H0YVI3_9BACT</name>
<feature type="domain" description="Glycosyltransferase 2-like" evidence="2">
    <location>
        <begin position="10"/>
        <end position="131"/>
    </location>
</feature>
<dbReference type="EMBL" id="PEXU01000049">
    <property type="protein sequence ID" value="PIS42299.1"/>
    <property type="molecule type" value="Genomic_DNA"/>
</dbReference>
<evidence type="ECO:0000313" key="3">
    <source>
        <dbReference type="EMBL" id="PIS42299.1"/>
    </source>
</evidence>
<dbReference type="SUPFAM" id="SSF53448">
    <property type="entry name" value="Nucleotide-diphospho-sugar transferases"/>
    <property type="match status" value="1"/>
</dbReference>
<sequence length="279" mass="32007">MIMSENNKVSVIVPVYNEEKYLDECLKTLLNQSYKNIEIIVIDDGSIDQSKHIAKKYSVKYIHQEHQGAAEAKNLGAQHATGDILLFADSDFYYDKEYVSDLVIPLLKRTAKGTYSKEIYIANPKNIWSKCYSINANLTSERMVSADYPNKSTGYRTIFKDDFIKVGGFDDIGYGEDMVFYEKLGTMAQAVTGARAYHYNSDSFMETFKTAKWVGKGNRYNIFLTILRLIKYSLFFSLLIGIYKSAANKKPFFLIYKIIWDFGVFLGIIINLFTKKHAK</sequence>
<evidence type="ECO:0000256" key="1">
    <source>
        <dbReference type="SAM" id="Phobius"/>
    </source>
</evidence>
<feature type="transmembrane region" description="Helical" evidence="1">
    <location>
        <begin position="254"/>
        <end position="273"/>
    </location>
</feature>